<dbReference type="PROSITE" id="PS50109">
    <property type="entry name" value="HIS_KIN"/>
    <property type="match status" value="1"/>
</dbReference>
<evidence type="ECO:0000256" key="4">
    <source>
        <dbReference type="ARBA" id="ARBA00022741"/>
    </source>
</evidence>
<dbReference type="Pfam" id="PF25323">
    <property type="entry name" value="6TM_PilS"/>
    <property type="match status" value="1"/>
</dbReference>
<proteinExistence type="predicted"/>
<evidence type="ECO:0000313" key="10">
    <source>
        <dbReference type="Proteomes" id="UP000178885"/>
    </source>
</evidence>
<feature type="transmembrane region" description="Helical" evidence="7">
    <location>
        <begin position="20"/>
        <end position="37"/>
    </location>
</feature>
<dbReference type="InterPro" id="IPR036890">
    <property type="entry name" value="HATPase_C_sf"/>
</dbReference>
<feature type="transmembrane region" description="Helical" evidence="7">
    <location>
        <begin position="124"/>
        <end position="144"/>
    </location>
</feature>
<keyword evidence="5" id="KW-0418">Kinase</keyword>
<feature type="transmembrane region" description="Helical" evidence="7">
    <location>
        <begin position="49"/>
        <end position="66"/>
    </location>
</feature>
<dbReference type="Pfam" id="PF02518">
    <property type="entry name" value="HATPase_c"/>
    <property type="match status" value="1"/>
</dbReference>
<dbReference type="GO" id="GO:0005886">
    <property type="term" value="C:plasma membrane"/>
    <property type="evidence" value="ECO:0007669"/>
    <property type="project" value="TreeGrafter"/>
</dbReference>
<evidence type="ECO:0000256" key="2">
    <source>
        <dbReference type="ARBA" id="ARBA00012438"/>
    </source>
</evidence>
<evidence type="ECO:0000256" key="1">
    <source>
        <dbReference type="ARBA" id="ARBA00000085"/>
    </source>
</evidence>
<dbReference type="Proteomes" id="UP000178885">
    <property type="component" value="Unassembled WGS sequence"/>
</dbReference>
<sequence>MNPAPPLSSSNEINLRRLVALRLIALTGQSAVVWAVVTKLHMELPLRPLIGVITGMAAISLLTWLRLRRPWPVPDVEIFGQLLLDVVVLTALLYFSGGATNPFVTLYLLPLAITAAALPGPPTWLMAGITAVCYSALLFYYVPLPESHGVPGESHLHVFGMWLSLIMSTGLISWFAVKMAATLRERDRLLAEMREQELKHERILALGTLAAGAAHELGTPLSTMAVLVKDFRPDVPVTEEKLVTLRGQIARCKKILSSISATASQVRAESGESRPLDAFLEGIVAKWLSMRPGVHAHHRFSGAQPAPHVVAEQTLSQAILNILNNAADASPQDVEVDGHWSSAELTLEIADRGPGLTPEIEHNPGEPFLSTKSEGLGLGLFLAYTTFQRFGGSVRLLSREGGGVLCRLTLPLAPILVSS</sequence>
<dbReference type="PANTHER" id="PTHR44936">
    <property type="entry name" value="SENSOR PROTEIN CREC"/>
    <property type="match status" value="1"/>
</dbReference>
<keyword evidence="4" id="KW-0547">Nucleotide-binding</keyword>
<feature type="domain" description="Histidine kinase" evidence="8">
    <location>
        <begin position="212"/>
        <end position="414"/>
    </location>
</feature>
<evidence type="ECO:0000256" key="5">
    <source>
        <dbReference type="ARBA" id="ARBA00022777"/>
    </source>
</evidence>
<name>A0A1F6TMT4_9PROT</name>
<dbReference type="InterPro" id="IPR050980">
    <property type="entry name" value="2C_sensor_his_kinase"/>
</dbReference>
<feature type="transmembrane region" description="Helical" evidence="7">
    <location>
        <begin position="156"/>
        <end position="177"/>
    </location>
</feature>
<dbReference type="Gene3D" id="1.10.287.130">
    <property type="match status" value="1"/>
</dbReference>
<evidence type="ECO:0000256" key="6">
    <source>
        <dbReference type="ARBA" id="ARBA00022840"/>
    </source>
</evidence>
<accession>A0A1F6TMT4</accession>
<protein>
    <recommendedName>
        <fullName evidence="2">histidine kinase</fullName>
        <ecNumber evidence="2">2.7.13.3</ecNumber>
    </recommendedName>
</protein>
<dbReference type="EC" id="2.7.13.3" evidence="2"/>
<evidence type="ECO:0000313" key="9">
    <source>
        <dbReference type="EMBL" id="OGI46441.1"/>
    </source>
</evidence>
<dbReference type="SUPFAM" id="SSF55874">
    <property type="entry name" value="ATPase domain of HSP90 chaperone/DNA topoisomerase II/histidine kinase"/>
    <property type="match status" value="1"/>
</dbReference>
<keyword evidence="7" id="KW-1133">Transmembrane helix</keyword>
<keyword evidence="7" id="KW-0812">Transmembrane</keyword>
<dbReference type="PRINTS" id="PR00344">
    <property type="entry name" value="BCTRLSENSOR"/>
</dbReference>
<dbReference type="Gene3D" id="3.30.565.10">
    <property type="entry name" value="Histidine kinase-like ATPase, C-terminal domain"/>
    <property type="match status" value="1"/>
</dbReference>
<dbReference type="GO" id="GO:0000155">
    <property type="term" value="F:phosphorelay sensor kinase activity"/>
    <property type="evidence" value="ECO:0007669"/>
    <property type="project" value="TreeGrafter"/>
</dbReference>
<gene>
    <name evidence="9" type="ORF">A2151_05045</name>
</gene>
<dbReference type="PANTHER" id="PTHR44936:SF10">
    <property type="entry name" value="SENSOR PROTEIN RSTB"/>
    <property type="match status" value="1"/>
</dbReference>
<dbReference type="STRING" id="1817760.A2151_05045"/>
<organism evidence="9 10">
    <name type="scientific">Candidatus Muproteobacteria bacterium RBG_16_65_34</name>
    <dbReference type="NCBI Taxonomy" id="1817760"/>
    <lineage>
        <taxon>Bacteria</taxon>
        <taxon>Pseudomonadati</taxon>
        <taxon>Pseudomonadota</taxon>
        <taxon>Candidatus Muproteobacteria</taxon>
    </lineage>
</organism>
<evidence type="ECO:0000256" key="3">
    <source>
        <dbReference type="ARBA" id="ARBA00022679"/>
    </source>
</evidence>
<keyword evidence="6" id="KW-0067">ATP-binding</keyword>
<dbReference type="SMART" id="SM00387">
    <property type="entry name" value="HATPase_c"/>
    <property type="match status" value="1"/>
</dbReference>
<dbReference type="InterPro" id="IPR004358">
    <property type="entry name" value="Sig_transdc_His_kin-like_C"/>
</dbReference>
<dbReference type="InterPro" id="IPR005467">
    <property type="entry name" value="His_kinase_dom"/>
</dbReference>
<dbReference type="InterPro" id="IPR003594">
    <property type="entry name" value="HATPase_dom"/>
</dbReference>
<reference evidence="9 10" key="1">
    <citation type="journal article" date="2016" name="Nat. Commun.">
        <title>Thousands of microbial genomes shed light on interconnected biogeochemical processes in an aquifer system.</title>
        <authorList>
            <person name="Anantharaman K."/>
            <person name="Brown C.T."/>
            <person name="Hug L.A."/>
            <person name="Sharon I."/>
            <person name="Castelle C.J."/>
            <person name="Probst A.J."/>
            <person name="Thomas B.C."/>
            <person name="Singh A."/>
            <person name="Wilkins M.J."/>
            <person name="Karaoz U."/>
            <person name="Brodie E.L."/>
            <person name="Williams K.H."/>
            <person name="Hubbard S.S."/>
            <person name="Banfield J.F."/>
        </authorList>
    </citation>
    <scope>NUCLEOTIDE SEQUENCE [LARGE SCALE GENOMIC DNA]</scope>
</reference>
<dbReference type="GO" id="GO:0005524">
    <property type="term" value="F:ATP binding"/>
    <property type="evidence" value="ECO:0007669"/>
    <property type="project" value="UniProtKB-KW"/>
</dbReference>
<evidence type="ECO:0000259" key="8">
    <source>
        <dbReference type="PROSITE" id="PS50109"/>
    </source>
</evidence>
<comment type="catalytic activity">
    <reaction evidence="1">
        <text>ATP + protein L-histidine = ADP + protein N-phospho-L-histidine.</text>
        <dbReference type="EC" id="2.7.13.3"/>
    </reaction>
</comment>
<evidence type="ECO:0000256" key="7">
    <source>
        <dbReference type="SAM" id="Phobius"/>
    </source>
</evidence>
<keyword evidence="7" id="KW-0472">Membrane</keyword>
<comment type="caution">
    <text evidence="9">The sequence shown here is derived from an EMBL/GenBank/DDBJ whole genome shotgun (WGS) entry which is preliminary data.</text>
</comment>
<dbReference type="AlphaFoldDB" id="A0A1F6TMT4"/>
<keyword evidence="3" id="KW-0808">Transferase</keyword>
<dbReference type="EMBL" id="MFSU01000082">
    <property type="protein sequence ID" value="OGI46441.1"/>
    <property type="molecule type" value="Genomic_DNA"/>
</dbReference>